<dbReference type="EMBL" id="AMEM01000007">
    <property type="protein sequence ID" value="EKX92107.1"/>
    <property type="molecule type" value="Genomic_DNA"/>
</dbReference>
<dbReference type="PATRIC" id="fig|1035195.3.peg.360"/>
<dbReference type="HOGENOM" id="CLU_2205630_0_0_11"/>
<comment type="caution">
    <text evidence="1">The sequence shown here is derived from an EMBL/GenBank/DDBJ whole genome shotgun (WGS) entry which is preliminary data.</text>
</comment>
<sequence length="107" mass="12657">MDTPTPQDLERLITEEWPLYHWTFNEEKETFFTDTEIVFCLERVGPHQYRESCTFFDGYESGPDGEPEIYEGDINSIQQKIISDYNNATTFMGYPMVWTHLSVEVEE</sequence>
<organism evidence="1 2">
    <name type="scientific">Corynebacterium durum F0235</name>
    <dbReference type="NCBI Taxonomy" id="1035195"/>
    <lineage>
        <taxon>Bacteria</taxon>
        <taxon>Bacillati</taxon>
        <taxon>Actinomycetota</taxon>
        <taxon>Actinomycetes</taxon>
        <taxon>Mycobacteriales</taxon>
        <taxon>Corynebacteriaceae</taxon>
        <taxon>Corynebacterium</taxon>
    </lineage>
</organism>
<proteinExistence type="predicted"/>
<evidence type="ECO:0000313" key="2">
    <source>
        <dbReference type="Proteomes" id="UP000010445"/>
    </source>
</evidence>
<accession>L1MLI6</accession>
<dbReference type="RefSeq" id="WP_006062086.1">
    <property type="nucleotide sequence ID" value="NZ_KB290822.1"/>
</dbReference>
<gene>
    <name evidence="1" type="ORF">HMPREF9997_00394</name>
</gene>
<name>L1MLI6_9CORY</name>
<dbReference type="Proteomes" id="UP000010445">
    <property type="component" value="Unassembled WGS sequence"/>
</dbReference>
<dbReference type="STRING" id="1035195.HMPREF9997_00394"/>
<dbReference type="AlphaFoldDB" id="L1MLI6"/>
<dbReference type="OrthoDB" id="9883327at2"/>
<evidence type="ECO:0000313" key="1">
    <source>
        <dbReference type="EMBL" id="EKX92107.1"/>
    </source>
</evidence>
<reference evidence="1 2" key="1">
    <citation type="submission" date="2012-05" db="EMBL/GenBank/DDBJ databases">
        <authorList>
            <person name="Weinstock G."/>
            <person name="Sodergren E."/>
            <person name="Lobos E.A."/>
            <person name="Fulton L."/>
            <person name="Fulton R."/>
            <person name="Courtney L."/>
            <person name="Fronick C."/>
            <person name="O'Laughlin M."/>
            <person name="Godfrey J."/>
            <person name="Wilson R.M."/>
            <person name="Miner T."/>
            <person name="Farmer C."/>
            <person name="Delehaunty K."/>
            <person name="Cordes M."/>
            <person name="Minx P."/>
            <person name="Tomlinson C."/>
            <person name="Chen J."/>
            <person name="Wollam A."/>
            <person name="Pepin K.H."/>
            <person name="Bhonagiri V."/>
            <person name="Zhang X."/>
            <person name="Suruliraj S."/>
            <person name="Warren W."/>
            <person name="Mitreva M."/>
            <person name="Mardis E.R."/>
            <person name="Wilson R.K."/>
        </authorList>
    </citation>
    <scope>NUCLEOTIDE SEQUENCE [LARGE SCALE GENOMIC DNA]</scope>
    <source>
        <strain evidence="1 2">F0235</strain>
    </source>
</reference>
<protein>
    <submittedName>
        <fullName evidence="1">Uncharacterized protein</fullName>
    </submittedName>
</protein>
<keyword evidence="2" id="KW-1185">Reference proteome</keyword>